<evidence type="ECO:0000256" key="1">
    <source>
        <dbReference type="SAM" id="SignalP"/>
    </source>
</evidence>
<keyword evidence="3" id="KW-1185">Reference proteome</keyword>
<dbReference type="EMBL" id="FOXQ01000034">
    <property type="protein sequence ID" value="SFQ56213.1"/>
    <property type="molecule type" value="Genomic_DNA"/>
</dbReference>
<accession>A0A1I5ZIM0</accession>
<dbReference type="AlphaFoldDB" id="A0A1I5ZIM0"/>
<evidence type="ECO:0000313" key="3">
    <source>
        <dbReference type="Proteomes" id="UP000199031"/>
    </source>
</evidence>
<reference evidence="2 3" key="1">
    <citation type="submission" date="2016-10" db="EMBL/GenBank/DDBJ databases">
        <authorList>
            <person name="de Groot N.N."/>
        </authorList>
    </citation>
    <scope>NUCLEOTIDE SEQUENCE [LARGE SCALE GENOMIC DNA]</scope>
    <source>
        <strain evidence="2 3">DSM 28286</strain>
    </source>
</reference>
<evidence type="ECO:0000313" key="2">
    <source>
        <dbReference type="EMBL" id="SFQ56213.1"/>
    </source>
</evidence>
<gene>
    <name evidence="2" type="ORF">SAMN05444277_1341</name>
</gene>
<protein>
    <recommendedName>
        <fullName evidence="4">DUF3108 domain-containing protein</fullName>
    </recommendedName>
</protein>
<dbReference type="Proteomes" id="UP000199031">
    <property type="component" value="Unassembled WGS sequence"/>
</dbReference>
<feature type="chain" id="PRO_5011705388" description="DUF3108 domain-containing protein" evidence="1">
    <location>
        <begin position="19"/>
        <end position="105"/>
    </location>
</feature>
<evidence type="ECO:0008006" key="4">
    <source>
        <dbReference type="Google" id="ProtNLM"/>
    </source>
</evidence>
<organism evidence="2 3">
    <name type="scientific">Parafilimonas terrae</name>
    <dbReference type="NCBI Taxonomy" id="1465490"/>
    <lineage>
        <taxon>Bacteria</taxon>
        <taxon>Pseudomonadati</taxon>
        <taxon>Bacteroidota</taxon>
        <taxon>Chitinophagia</taxon>
        <taxon>Chitinophagales</taxon>
        <taxon>Chitinophagaceae</taxon>
        <taxon>Parafilimonas</taxon>
    </lineage>
</organism>
<proteinExistence type="predicted"/>
<name>A0A1I5ZIM0_9BACT</name>
<feature type="signal peptide" evidence="1">
    <location>
        <begin position="1"/>
        <end position="18"/>
    </location>
</feature>
<keyword evidence="1" id="KW-0732">Signal</keyword>
<sequence length="105" mass="12385">MTAIRIIIMLFLFNGVNAQSSLPKDYTYQYVDSSLGYFKIVRITKGFVSFEKIYYDSVNKVYVGNPNFLYFKFYRLNFSEGETYNSKDSILLKRGIIKDDLIKRE</sequence>